<evidence type="ECO:0000313" key="2">
    <source>
        <dbReference type="Proteomes" id="UP000018766"/>
    </source>
</evidence>
<protein>
    <submittedName>
        <fullName evidence="1">Uncharacterized protein</fullName>
    </submittedName>
</protein>
<name>V8G9H4_9BURK</name>
<comment type="caution">
    <text evidence="1">The sequence shown here is derived from an EMBL/GenBank/DDBJ whole genome shotgun (WGS) entry which is preliminary data.</text>
</comment>
<keyword evidence="2" id="KW-1185">Reference proteome</keyword>
<evidence type="ECO:0000313" key="1">
    <source>
        <dbReference type="EMBL" id="ETD72761.1"/>
    </source>
</evidence>
<reference evidence="1 2" key="1">
    <citation type="submission" date="2013-11" db="EMBL/GenBank/DDBJ databases">
        <title>Genomic analysis of Pelistega sp. HM-7.</title>
        <authorList>
            <person name="Kumbhare S.V."/>
            <person name="Shetty S.A."/>
            <person name="Sharma O."/>
            <person name="Dhotre D.P."/>
        </authorList>
    </citation>
    <scope>NUCLEOTIDE SEQUENCE [LARGE SCALE GENOMIC DNA]</scope>
    <source>
        <strain evidence="1 2">HM-7</strain>
    </source>
</reference>
<dbReference type="Proteomes" id="UP000018766">
    <property type="component" value="Unassembled WGS sequence"/>
</dbReference>
<gene>
    <name evidence="1" type="ORF">V757_02145</name>
</gene>
<dbReference type="AlphaFoldDB" id="V8G9H4"/>
<dbReference type="RefSeq" id="WP_023949419.1">
    <property type="nucleotide sequence ID" value="NZ_AYSV01000020.1"/>
</dbReference>
<dbReference type="EMBL" id="AYSV01000020">
    <property type="protein sequence ID" value="ETD72761.1"/>
    <property type="molecule type" value="Genomic_DNA"/>
</dbReference>
<accession>V8G9H4</accession>
<proteinExistence type="predicted"/>
<sequence>MKKFSQLSDDAKQAMAYLARNPAAMDGIISILQEERKLESDRYEIAKDFLVAQGDNRPVCLQLKGRLSALDDVISLFNQSRKI</sequence>
<organism evidence="1 2">
    <name type="scientific">Pelistega indica</name>
    <dbReference type="NCBI Taxonomy" id="1414851"/>
    <lineage>
        <taxon>Bacteria</taxon>
        <taxon>Pseudomonadati</taxon>
        <taxon>Pseudomonadota</taxon>
        <taxon>Betaproteobacteria</taxon>
        <taxon>Burkholderiales</taxon>
        <taxon>Alcaligenaceae</taxon>
        <taxon>Pelistega</taxon>
    </lineage>
</organism>